<comment type="caution">
    <text evidence="4">The sequence shown here is derived from an EMBL/GenBank/DDBJ whole genome shotgun (WGS) entry which is preliminary data.</text>
</comment>
<keyword evidence="2 4" id="KW-0436">Ligase</keyword>
<dbReference type="GO" id="GO:0005737">
    <property type="term" value="C:cytoplasm"/>
    <property type="evidence" value="ECO:0007669"/>
    <property type="project" value="TreeGrafter"/>
</dbReference>
<dbReference type="Proteomes" id="UP000078348">
    <property type="component" value="Unassembled WGS sequence"/>
</dbReference>
<gene>
    <name evidence="4" type="ORF">AV274_1633</name>
</gene>
<dbReference type="STRING" id="478820.A0A196SK13"/>
<dbReference type="InterPro" id="IPR004143">
    <property type="entry name" value="BPL_LPL_catalytic"/>
</dbReference>
<dbReference type="GO" id="GO:0004077">
    <property type="term" value="F:biotin--[biotin carboxyl-carrier protein] ligase activity"/>
    <property type="evidence" value="ECO:0007669"/>
    <property type="project" value="InterPro"/>
</dbReference>
<reference evidence="4 5" key="1">
    <citation type="submission" date="2016-05" db="EMBL/GenBank/DDBJ databases">
        <title>Nuclear genome of Blastocystis sp. subtype 1 NandII.</title>
        <authorList>
            <person name="Gentekaki E."/>
            <person name="Curtis B."/>
            <person name="Stairs C."/>
            <person name="Eme L."/>
            <person name="Herman E."/>
            <person name="Klimes V."/>
            <person name="Arias M.C."/>
            <person name="Elias M."/>
            <person name="Hilliou F."/>
            <person name="Klute M."/>
            <person name="Malik S.-B."/>
            <person name="Pightling A."/>
            <person name="Rachubinski R."/>
            <person name="Salas D."/>
            <person name="Schlacht A."/>
            <person name="Suga H."/>
            <person name="Archibald J."/>
            <person name="Ball S.G."/>
            <person name="Clark G."/>
            <person name="Dacks J."/>
            <person name="Van Der Giezen M."/>
            <person name="Tsaousis A."/>
            <person name="Roger A."/>
        </authorList>
    </citation>
    <scope>NUCLEOTIDE SEQUENCE [LARGE SCALE GENOMIC DNA]</scope>
    <source>
        <strain evidence="5">ATCC 50177 / NandII</strain>
    </source>
</reference>
<organism evidence="4 5">
    <name type="scientific">Blastocystis sp. subtype 1 (strain ATCC 50177 / NandII)</name>
    <dbReference type="NCBI Taxonomy" id="478820"/>
    <lineage>
        <taxon>Eukaryota</taxon>
        <taxon>Sar</taxon>
        <taxon>Stramenopiles</taxon>
        <taxon>Bigyra</taxon>
        <taxon>Opalozoa</taxon>
        <taxon>Opalinata</taxon>
        <taxon>Blastocystidae</taxon>
        <taxon>Blastocystis</taxon>
    </lineage>
</organism>
<accession>A0A196SK13</accession>
<comment type="similarity">
    <text evidence="1">Belongs to the biotin--protein ligase family.</text>
</comment>
<dbReference type="SUPFAM" id="SSF55681">
    <property type="entry name" value="Class II aaRS and biotin synthetases"/>
    <property type="match status" value="1"/>
</dbReference>
<dbReference type="EMBL" id="LXWW01000069">
    <property type="protein sequence ID" value="OAO16636.1"/>
    <property type="molecule type" value="Genomic_DNA"/>
</dbReference>
<name>A0A196SK13_BLAHN</name>
<dbReference type="PROSITE" id="PS51733">
    <property type="entry name" value="BPL_LPL_CATALYTIC"/>
    <property type="match status" value="1"/>
</dbReference>
<sequence>MSVPGTEYTLSYIFRREEQAKELTQYFDMRYLIKGTEEAHYRLLNYSNEEENKAKTPLSLFLQGEKDVFDLSVLYTLRDLLFPFNIVFFPTIDTTQRWLLDFDGPLSYAVCIADEQTSGRGRSNRKWEYPLGCLMFSVKIPTKQCKYSLFEMAPHLSALAVVLALESIPEFHSLQFRIRWPYDVVTDSDEKICGIINESHESYEESYAVIGIGLHVNNVGACCLKELAKCNKLISRSYILSRFLLEFASLLRSFSQFGFEVVSSLYLRYWAHANSVIEVTGTDGNACSITLKGITDDGYLKGQDAQQRWVELYPDHNCEDSLANMIAHFP</sequence>
<dbReference type="CDD" id="cd16442">
    <property type="entry name" value="BPL"/>
    <property type="match status" value="1"/>
</dbReference>
<dbReference type="OrthoDB" id="10250105at2759"/>
<evidence type="ECO:0000313" key="5">
    <source>
        <dbReference type="Proteomes" id="UP000078348"/>
    </source>
</evidence>
<protein>
    <submittedName>
        <fullName evidence="4">BirA Biotin-acetyl-CoA-carboxylase ligase</fullName>
    </submittedName>
</protein>
<evidence type="ECO:0000259" key="3">
    <source>
        <dbReference type="PROSITE" id="PS51733"/>
    </source>
</evidence>
<dbReference type="PANTHER" id="PTHR12835">
    <property type="entry name" value="BIOTIN PROTEIN LIGASE"/>
    <property type="match status" value="1"/>
</dbReference>
<dbReference type="AlphaFoldDB" id="A0A196SK13"/>
<dbReference type="Gene3D" id="3.30.930.10">
    <property type="entry name" value="Bira Bifunctional Protein, Domain 2"/>
    <property type="match status" value="1"/>
</dbReference>
<proteinExistence type="inferred from homology"/>
<evidence type="ECO:0000256" key="1">
    <source>
        <dbReference type="ARBA" id="ARBA00009934"/>
    </source>
</evidence>
<dbReference type="NCBIfam" id="TIGR00121">
    <property type="entry name" value="birA_ligase"/>
    <property type="match status" value="1"/>
</dbReference>
<evidence type="ECO:0000313" key="4">
    <source>
        <dbReference type="EMBL" id="OAO16636.1"/>
    </source>
</evidence>
<dbReference type="InterPro" id="IPR004408">
    <property type="entry name" value="Biotin_CoA_COase_ligase"/>
</dbReference>
<dbReference type="Pfam" id="PF03099">
    <property type="entry name" value="BPL_LplA_LipB"/>
    <property type="match status" value="1"/>
</dbReference>
<keyword evidence="5" id="KW-1185">Reference proteome</keyword>
<dbReference type="PANTHER" id="PTHR12835:SF5">
    <property type="entry name" value="BIOTIN--PROTEIN LIGASE"/>
    <property type="match status" value="1"/>
</dbReference>
<dbReference type="InterPro" id="IPR045864">
    <property type="entry name" value="aa-tRNA-synth_II/BPL/LPL"/>
</dbReference>
<evidence type="ECO:0000256" key="2">
    <source>
        <dbReference type="ARBA" id="ARBA00022598"/>
    </source>
</evidence>
<feature type="domain" description="BPL/LPL catalytic" evidence="3">
    <location>
        <begin position="71"/>
        <end position="255"/>
    </location>
</feature>